<dbReference type="InterPro" id="IPR002347">
    <property type="entry name" value="SDR_fam"/>
</dbReference>
<dbReference type="HOGENOM" id="CLU_010194_1_0_11"/>
<keyword evidence="5" id="KW-1185">Reference proteome</keyword>
<dbReference type="SMART" id="SM00822">
    <property type="entry name" value="PKS_KR"/>
    <property type="match status" value="1"/>
</dbReference>
<dbReference type="SUPFAM" id="SSF51735">
    <property type="entry name" value="NAD(P)-binding Rossmann-fold domains"/>
    <property type="match status" value="1"/>
</dbReference>
<comment type="caution">
    <text evidence="4">The sequence shown here is derived from an EMBL/GenBank/DDBJ whole genome shotgun (WGS) entry which is preliminary data.</text>
</comment>
<dbReference type="Proteomes" id="UP000018291">
    <property type="component" value="Unassembled WGS sequence"/>
</dbReference>
<protein>
    <submittedName>
        <fullName evidence="4">Putative short-chain dehydrogenase/reductase</fullName>
        <ecNumber evidence="4">1.1.1.100</ecNumber>
    </submittedName>
</protein>
<dbReference type="PROSITE" id="PS00061">
    <property type="entry name" value="ADH_SHORT"/>
    <property type="match status" value="1"/>
</dbReference>
<dbReference type="InterPro" id="IPR057326">
    <property type="entry name" value="KR_dom"/>
</dbReference>
<dbReference type="Pfam" id="PF13561">
    <property type="entry name" value="adh_short_C2"/>
    <property type="match status" value="1"/>
</dbReference>
<feature type="domain" description="Ketoreductase" evidence="3">
    <location>
        <begin position="25"/>
        <end position="215"/>
    </location>
</feature>
<dbReference type="PANTHER" id="PTHR42760">
    <property type="entry name" value="SHORT-CHAIN DEHYDROGENASES/REDUCTASES FAMILY MEMBER"/>
    <property type="match status" value="1"/>
</dbReference>
<evidence type="ECO:0000313" key="4">
    <source>
        <dbReference type="EMBL" id="CCM65935.1"/>
    </source>
</evidence>
<dbReference type="InterPro" id="IPR020904">
    <property type="entry name" value="Sc_DH/Rdtase_CS"/>
</dbReference>
<dbReference type="AlphaFoldDB" id="R4Z5F9"/>
<organism evidence="4 5">
    <name type="scientific">Candidatus Neomicrothrix parvicella RN1</name>
    <dbReference type="NCBI Taxonomy" id="1229780"/>
    <lineage>
        <taxon>Bacteria</taxon>
        <taxon>Bacillati</taxon>
        <taxon>Actinomycetota</taxon>
        <taxon>Acidimicrobiia</taxon>
        <taxon>Acidimicrobiales</taxon>
        <taxon>Microthrixaceae</taxon>
        <taxon>Candidatus Neomicrothrix</taxon>
    </lineage>
</organism>
<dbReference type="InterPro" id="IPR036291">
    <property type="entry name" value="NAD(P)-bd_dom_sf"/>
</dbReference>
<comment type="similarity">
    <text evidence="1">Belongs to the short-chain dehydrogenases/reductases (SDR) family.</text>
</comment>
<dbReference type="PRINTS" id="PR00080">
    <property type="entry name" value="SDRFAMILY"/>
</dbReference>
<proteinExistence type="inferred from homology"/>
<dbReference type="FunFam" id="3.40.50.720:FF:000084">
    <property type="entry name" value="Short-chain dehydrogenase reductase"/>
    <property type="match status" value="1"/>
</dbReference>
<evidence type="ECO:0000259" key="3">
    <source>
        <dbReference type="SMART" id="SM00822"/>
    </source>
</evidence>
<sequence>MGTGRRPVGLVAMSPVPEVGDFDGARVLITGAASGIGEATARLLAAGGARLALLDRDGVELTRVSEELGAEAIVANVADADAVRSGVESAAAALGGLDHLVNNAGTGSLGRIERYSDRDLDRLIAVNLTGAYRVLAAALGHLREPPAALPGAGATPQHRSSVVNVASASGVRPTLGEAPYSAAKAGLISLTQSAAMEAAPEVRVNCVSPGFVATPLNRMLLDLPDIEDTLAAATPLGRVGTADEVARVIAFLLSEAASYITGQNLVVDGGSLLPNSQVDPVLGPLLGSRSVVESEAASGLA</sequence>
<dbReference type="CDD" id="cd05233">
    <property type="entry name" value="SDR_c"/>
    <property type="match status" value="1"/>
</dbReference>
<dbReference type="EC" id="1.1.1.100" evidence="4"/>
<reference evidence="4 5" key="1">
    <citation type="journal article" date="2013" name="ISME J.">
        <title>Metabolic model for the filamentous 'Candidatus Microthrix parvicella' based on genomic and metagenomic analyses.</title>
        <authorList>
            <person name="Jon McIlroy S."/>
            <person name="Kristiansen R."/>
            <person name="Albertsen M."/>
            <person name="Michael Karst S."/>
            <person name="Rossetti S."/>
            <person name="Lund Nielsen J."/>
            <person name="Tandoi V."/>
            <person name="James Seviour R."/>
            <person name="Nielsen P.H."/>
        </authorList>
    </citation>
    <scope>NUCLEOTIDE SEQUENCE [LARGE SCALE GENOMIC DNA]</scope>
    <source>
        <strain evidence="4 5">RN1</strain>
    </source>
</reference>
<dbReference type="STRING" id="1229780.BN381_90006"/>
<evidence type="ECO:0000313" key="5">
    <source>
        <dbReference type="Proteomes" id="UP000018291"/>
    </source>
</evidence>
<evidence type="ECO:0000256" key="2">
    <source>
        <dbReference type="ARBA" id="ARBA00023002"/>
    </source>
</evidence>
<accession>R4Z5F9</accession>
<dbReference type="PRINTS" id="PR00081">
    <property type="entry name" value="GDHRDH"/>
</dbReference>
<dbReference type="PANTHER" id="PTHR42760:SF133">
    <property type="entry name" value="3-OXOACYL-[ACYL-CARRIER-PROTEIN] REDUCTASE"/>
    <property type="match status" value="1"/>
</dbReference>
<keyword evidence="2 4" id="KW-0560">Oxidoreductase</keyword>
<dbReference type="GO" id="GO:0004316">
    <property type="term" value="F:3-oxoacyl-[acyl-carrier-protein] reductase (NADPH) activity"/>
    <property type="evidence" value="ECO:0007669"/>
    <property type="project" value="UniProtKB-EC"/>
</dbReference>
<name>R4Z5F9_9ACTN</name>
<dbReference type="Gene3D" id="3.40.50.720">
    <property type="entry name" value="NAD(P)-binding Rossmann-like Domain"/>
    <property type="match status" value="1"/>
</dbReference>
<dbReference type="eggNOG" id="COG1028">
    <property type="taxonomic scope" value="Bacteria"/>
</dbReference>
<gene>
    <name evidence="4" type="ORF">BN381_90006</name>
</gene>
<dbReference type="EMBL" id="CANL01000087">
    <property type="protein sequence ID" value="CCM65935.1"/>
    <property type="molecule type" value="Genomic_DNA"/>
</dbReference>
<evidence type="ECO:0000256" key="1">
    <source>
        <dbReference type="ARBA" id="ARBA00006484"/>
    </source>
</evidence>